<dbReference type="RefSeq" id="WP_006780465.1">
    <property type="nucleotide sequence ID" value="NZ_CP040506.1"/>
</dbReference>
<comment type="caution">
    <text evidence="2">The sequence shown here is derived from an EMBL/GenBank/DDBJ whole genome shotgun (WGS) entry which is preliminary data.</text>
</comment>
<evidence type="ECO:0000313" key="3">
    <source>
        <dbReference type="Proteomes" id="UP000005384"/>
    </source>
</evidence>
<gene>
    <name evidence="2" type="ORF">HMPREF9473_02486</name>
</gene>
<dbReference type="SUPFAM" id="SSF51261">
    <property type="entry name" value="Duplicated hybrid motif"/>
    <property type="match status" value="1"/>
</dbReference>
<dbReference type="InterPro" id="IPR011055">
    <property type="entry name" value="Dup_hybrid_motif"/>
</dbReference>
<dbReference type="Pfam" id="PF01551">
    <property type="entry name" value="Peptidase_M23"/>
    <property type="match status" value="1"/>
</dbReference>
<protein>
    <recommendedName>
        <fullName evidence="1">M23ase beta-sheet core domain-containing protein</fullName>
    </recommendedName>
</protein>
<keyword evidence="3" id="KW-1185">Reference proteome</keyword>
<dbReference type="PATRIC" id="fig|742737.3.peg.2503"/>
<dbReference type="Gene3D" id="2.70.70.10">
    <property type="entry name" value="Glucose Permease (Domain IIA)"/>
    <property type="match status" value="1"/>
</dbReference>
<sequence length="272" mass="31442">MIVILILIVLLAMFQVTMTDYLVNNPDFYQLDAYTWESDDFRALQLGELVASLPVDGNLDYDMLTTLMIEQEYDLTKLKETSYHKERLVERRGADYQKLRHAYESIFADLKYFPIPESTDASVPEVTFENGWMDKRTYGGERGHEGCDIMGTERERGFYPVLSMSDGVVEKVGWLEKGGWRIGIRAPSGLYLYYAHLYSYSRDWQEGDVVKAGELLGFMGDTGYSAVEGTVGNFDVHLHVGFYIKTDHYDELSVNPYWALRYLEKNRIKVKF</sequence>
<evidence type="ECO:0000259" key="1">
    <source>
        <dbReference type="Pfam" id="PF01551"/>
    </source>
</evidence>
<dbReference type="HOGENOM" id="CLU_086664_0_0_9"/>
<dbReference type="CDD" id="cd12797">
    <property type="entry name" value="M23_peptidase"/>
    <property type="match status" value="1"/>
</dbReference>
<dbReference type="PANTHER" id="PTHR21666">
    <property type="entry name" value="PEPTIDASE-RELATED"/>
    <property type="match status" value="1"/>
</dbReference>
<feature type="domain" description="M23ase beta-sheet core" evidence="1">
    <location>
        <begin position="143"/>
        <end position="249"/>
    </location>
</feature>
<dbReference type="EMBL" id="ADLN01000055">
    <property type="protein sequence ID" value="EHI59520.1"/>
    <property type="molecule type" value="Genomic_DNA"/>
</dbReference>
<proteinExistence type="predicted"/>
<dbReference type="AlphaFoldDB" id="G5IG58"/>
<name>G5IG58_9FIRM</name>
<evidence type="ECO:0000313" key="2">
    <source>
        <dbReference type="EMBL" id="EHI59520.1"/>
    </source>
</evidence>
<accession>G5IG58</accession>
<dbReference type="PANTHER" id="PTHR21666:SF270">
    <property type="entry name" value="MUREIN HYDROLASE ACTIVATOR ENVC"/>
    <property type="match status" value="1"/>
</dbReference>
<dbReference type="InterPro" id="IPR050570">
    <property type="entry name" value="Cell_wall_metabolism_enzyme"/>
</dbReference>
<dbReference type="InterPro" id="IPR016047">
    <property type="entry name" value="M23ase_b-sheet_dom"/>
</dbReference>
<reference evidence="2 3" key="1">
    <citation type="submission" date="2011-08" db="EMBL/GenBank/DDBJ databases">
        <title>The Genome Sequence of Clostridium hathewayi WAL-18680.</title>
        <authorList>
            <consortium name="The Broad Institute Genome Sequencing Platform"/>
            <person name="Earl A."/>
            <person name="Ward D."/>
            <person name="Feldgarden M."/>
            <person name="Gevers D."/>
            <person name="Finegold S.M."/>
            <person name="Summanen P.H."/>
            <person name="Molitoris D.R."/>
            <person name="Song M."/>
            <person name="Daigneault M."/>
            <person name="Allen-Vercoe E."/>
            <person name="Young S.K."/>
            <person name="Zeng Q."/>
            <person name="Gargeya S."/>
            <person name="Fitzgerald M."/>
            <person name="Haas B."/>
            <person name="Abouelleil A."/>
            <person name="Alvarado L."/>
            <person name="Arachchi H.M."/>
            <person name="Berlin A."/>
            <person name="Brown A."/>
            <person name="Chapman S.B."/>
            <person name="Chen Z."/>
            <person name="Dunbar C."/>
            <person name="Freedman E."/>
            <person name="Gearin G."/>
            <person name="Gellesch M."/>
            <person name="Goldberg J."/>
            <person name="Griggs A."/>
            <person name="Gujja S."/>
            <person name="Heiman D."/>
            <person name="Howarth C."/>
            <person name="Larson L."/>
            <person name="Lui A."/>
            <person name="MacDonald P.J.P."/>
            <person name="Montmayeur A."/>
            <person name="Murphy C."/>
            <person name="Neiman D."/>
            <person name="Pearson M."/>
            <person name="Priest M."/>
            <person name="Roberts A."/>
            <person name="Saif S."/>
            <person name="Shea T."/>
            <person name="Shenoy N."/>
            <person name="Sisk P."/>
            <person name="Stolte C."/>
            <person name="Sykes S."/>
            <person name="Wortman J."/>
            <person name="Nusbaum C."/>
            <person name="Birren B."/>
        </authorList>
    </citation>
    <scope>NUCLEOTIDE SEQUENCE [LARGE SCALE GENOMIC DNA]</scope>
    <source>
        <strain evidence="2 3">WAL-18680</strain>
    </source>
</reference>
<dbReference type="OrthoDB" id="9810477at2"/>
<dbReference type="GO" id="GO:0004222">
    <property type="term" value="F:metalloendopeptidase activity"/>
    <property type="evidence" value="ECO:0007669"/>
    <property type="project" value="TreeGrafter"/>
</dbReference>
<dbReference type="Proteomes" id="UP000005384">
    <property type="component" value="Unassembled WGS sequence"/>
</dbReference>
<organism evidence="2 3">
    <name type="scientific">Hungatella hathewayi WAL-18680</name>
    <dbReference type="NCBI Taxonomy" id="742737"/>
    <lineage>
        <taxon>Bacteria</taxon>
        <taxon>Bacillati</taxon>
        <taxon>Bacillota</taxon>
        <taxon>Clostridia</taxon>
        <taxon>Lachnospirales</taxon>
        <taxon>Lachnospiraceae</taxon>
        <taxon>Hungatella</taxon>
    </lineage>
</organism>